<evidence type="ECO:0000256" key="9">
    <source>
        <dbReference type="ARBA" id="ARBA00065347"/>
    </source>
</evidence>
<evidence type="ECO:0000259" key="12">
    <source>
        <dbReference type="PROSITE" id="PS50018"/>
    </source>
</evidence>
<feature type="domain" description="Ras-GAP" evidence="12">
    <location>
        <begin position="152"/>
        <end position="362"/>
    </location>
</feature>
<feature type="compositionally biased region" description="Acidic residues" evidence="11">
    <location>
        <begin position="627"/>
        <end position="648"/>
    </location>
</feature>
<evidence type="ECO:0000259" key="13">
    <source>
        <dbReference type="PROSITE" id="PS51205"/>
    </source>
</evidence>
<dbReference type="GO" id="GO:0006897">
    <property type="term" value="P:endocytosis"/>
    <property type="evidence" value="ECO:0007669"/>
    <property type="project" value="UniProtKB-KW"/>
</dbReference>
<dbReference type="SMART" id="SM00167">
    <property type="entry name" value="VPS9"/>
    <property type="match status" value="1"/>
</dbReference>
<dbReference type="InterPro" id="IPR008936">
    <property type="entry name" value="Rho_GTPase_activation_prot"/>
</dbReference>
<organism evidence="14 15">
    <name type="scientific">Meloidogyne enterolobii</name>
    <name type="common">Root-knot nematode worm</name>
    <name type="synonym">Meloidogyne mayaguensis</name>
    <dbReference type="NCBI Taxonomy" id="390850"/>
    <lineage>
        <taxon>Eukaryota</taxon>
        <taxon>Metazoa</taxon>
        <taxon>Ecdysozoa</taxon>
        <taxon>Nematoda</taxon>
        <taxon>Chromadorea</taxon>
        <taxon>Rhabditida</taxon>
        <taxon>Tylenchina</taxon>
        <taxon>Tylenchomorpha</taxon>
        <taxon>Tylenchoidea</taxon>
        <taxon>Meloidogynidae</taxon>
        <taxon>Meloidogyninae</taxon>
        <taxon>Meloidogyne</taxon>
    </lineage>
</organism>
<feature type="domain" description="VPS9" evidence="13">
    <location>
        <begin position="1178"/>
        <end position="1320"/>
    </location>
</feature>
<keyword evidence="4" id="KW-0343">GTPase activation</keyword>
<dbReference type="InterPro" id="IPR001936">
    <property type="entry name" value="RasGAP_dom"/>
</dbReference>
<comment type="subunit">
    <text evidence="9">Interacts with GDP-bound rab-5. Interacts with alpha-adaptin.</text>
</comment>
<comment type="subcellular location">
    <subcellularLocation>
        <location evidence="1">Cytoplasmic vesicle</location>
        <location evidence="1">Clathrin-coated vesicle</location>
    </subcellularLocation>
    <subcellularLocation>
        <location evidence="2">Membrane</location>
        <topology evidence="2">Peripheral membrane protein</topology>
    </subcellularLocation>
</comment>
<dbReference type="Gene3D" id="1.10.506.10">
    <property type="entry name" value="GTPase Activation - p120gap, domain 1"/>
    <property type="match status" value="1"/>
</dbReference>
<dbReference type="SUPFAM" id="SSF48350">
    <property type="entry name" value="GTPase activation domain, GAP"/>
    <property type="match status" value="1"/>
</dbReference>
<feature type="region of interest" description="Disordered" evidence="11">
    <location>
        <begin position="967"/>
        <end position="987"/>
    </location>
</feature>
<accession>A0A6V7UHR7</accession>
<evidence type="ECO:0000256" key="4">
    <source>
        <dbReference type="ARBA" id="ARBA00022468"/>
    </source>
</evidence>
<dbReference type="GO" id="GO:0031267">
    <property type="term" value="F:small GTPase binding"/>
    <property type="evidence" value="ECO:0007669"/>
    <property type="project" value="TreeGrafter"/>
</dbReference>
<evidence type="ECO:0000256" key="6">
    <source>
        <dbReference type="ARBA" id="ARBA00022658"/>
    </source>
</evidence>
<dbReference type="InterPro" id="IPR041545">
    <property type="entry name" value="DUF5601"/>
</dbReference>
<comment type="similarity">
    <text evidence="3">Belongs to the GAPVD1 family.</text>
</comment>
<dbReference type="SUPFAM" id="SSF109993">
    <property type="entry name" value="VPS9 domain"/>
    <property type="match status" value="1"/>
</dbReference>
<evidence type="ECO:0000256" key="2">
    <source>
        <dbReference type="ARBA" id="ARBA00004170"/>
    </source>
</evidence>
<dbReference type="InterPro" id="IPR037191">
    <property type="entry name" value="VPS9_dom_sf"/>
</dbReference>
<dbReference type="Pfam" id="PF18151">
    <property type="entry name" value="DUF5601"/>
    <property type="match status" value="1"/>
</dbReference>
<evidence type="ECO:0000256" key="11">
    <source>
        <dbReference type="SAM" id="MobiDB-lite"/>
    </source>
</evidence>
<dbReference type="GO" id="GO:0005096">
    <property type="term" value="F:GTPase activator activity"/>
    <property type="evidence" value="ECO:0007669"/>
    <property type="project" value="UniProtKB-KW"/>
</dbReference>
<dbReference type="PROSITE" id="PS50018">
    <property type="entry name" value="RAS_GTPASE_ACTIV_2"/>
    <property type="match status" value="1"/>
</dbReference>
<keyword evidence="5" id="KW-0254">Endocytosis</keyword>
<dbReference type="EMBL" id="CAJEWN010000071">
    <property type="protein sequence ID" value="CAD2158550.1"/>
    <property type="molecule type" value="Genomic_DNA"/>
</dbReference>
<comment type="caution">
    <text evidence="14">The sequence shown here is derived from an EMBL/GenBank/DDBJ whole genome shotgun (WGS) entry which is preliminary data.</text>
</comment>
<proteinExistence type="inferred from homology"/>
<gene>
    <name evidence="14" type="ORF">MENT_LOCUS13227</name>
</gene>
<dbReference type="GO" id="GO:0016020">
    <property type="term" value="C:membrane"/>
    <property type="evidence" value="ECO:0007669"/>
    <property type="project" value="UniProtKB-SubCell"/>
</dbReference>
<reference evidence="14 15" key="1">
    <citation type="submission" date="2020-08" db="EMBL/GenBank/DDBJ databases">
        <authorList>
            <person name="Koutsovoulos G."/>
            <person name="Danchin GJ E."/>
        </authorList>
    </citation>
    <scope>NUCLEOTIDE SEQUENCE [LARGE SCALE GENOMIC DNA]</scope>
</reference>
<dbReference type="Proteomes" id="UP000580250">
    <property type="component" value="Unassembled WGS sequence"/>
</dbReference>
<dbReference type="GO" id="GO:0005829">
    <property type="term" value="C:cytosol"/>
    <property type="evidence" value="ECO:0007669"/>
    <property type="project" value="TreeGrafter"/>
</dbReference>
<keyword evidence="6" id="KW-0344">Guanine-nucleotide releasing factor</keyword>
<feature type="compositionally biased region" description="Polar residues" evidence="11">
    <location>
        <begin position="702"/>
        <end position="718"/>
    </location>
</feature>
<dbReference type="GO" id="GO:0005085">
    <property type="term" value="F:guanyl-nucleotide exchange factor activity"/>
    <property type="evidence" value="ECO:0007669"/>
    <property type="project" value="UniProtKB-KW"/>
</dbReference>
<dbReference type="GO" id="GO:0051049">
    <property type="term" value="P:regulation of transport"/>
    <property type="evidence" value="ECO:0007669"/>
    <property type="project" value="UniProtKB-ARBA"/>
</dbReference>
<dbReference type="GO" id="GO:0030136">
    <property type="term" value="C:clathrin-coated vesicle"/>
    <property type="evidence" value="ECO:0007669"/>
    <property type="project" value="UniProtKB-SubCell"/>
</dbReference>
<feature type="region of interest" description="Disordered" evidence="11">
    <location>
        <begin position="620"/>
        <end position="718"/>
    </location>
</feature>
<evidence type="ECO:0000256" key="8">
    <source>
        <dbReference type="ARBA" id="ARBA00057996"/>
    </source>
</evidence>
<dbReference type="PANTHER" id="PTHR23101:SF25">
    <property type="entry name" value="GTPASE-ACTIVATING PROTEIN AND VPS9 DOMAIN-CONTAINING PROTEIN 1"/>
    <property type="match status" value="1"/>
</dbReference>
<evidence type="ECO:0000256" key="1">
    <source>
        <dbReference type="ARBA" id="ARBA00004132"/>
    </source>
</evidence>
<dbReference type="InterPro" id="IPR003123">
    <property type="entry name" value="VPS9"/>
</dbReference>
<evidence type="ECO:0000313" key="15">
    <source>
        <dbReference type="Proteomes" id="UP000580250"/>
    </source>
</evidence>
<evidence type="ECO:0000256" key="3">
    <source>
        <dbReference type="ARBA" id="ARBA00008489"/>
    </source>
</evidence>
<protein>
    <recommendedName>
        <fullName evidence="10">Receptor-mediated endocytosis protein 6</fullName>
    </recommendedName>
</protein>
<evidence type="ECO:0000256" key="10">
    <source>
        <dbReference type="ARBA" id="ARBA00074067"/>
    </source>
</evidence>
<feature type="compositionally biased region" description="Low complexity" evidence="11">
    <location>
        <begin position="649"/>
        <end position="659"/>
    </location>
</feature>
<evidence type="ECO:0000256" key="5">
    <source>
        <dbReference type="ARBA" id="ARBA00022583"/>
    </source>
</evidence>
<dbReference type="InterPro" id="IPR045046">
    <property type="entry name" value="Vps9-like"/>
</dbReference>
<keyword evidence="7" id="KW-0472">Membrane</keyword>
<feature type="compositionally biased region" description="Low complexity" evidence="11">
    <location>
        <begin position="684"/>
        <end position="696"/>
    </location>
</feature>
<evidence type="ECO:0000256" key="7">
    <source>
        <dbReference type="ARBA" id="ARBA00023136"/>
    </source>
</evidence>
<name>A0A6V7UHR7_MELEN</name>
<comment type="function">
    <text evidence="8">Acts both as a GTPase-activating protein (GAP) and a guanine nucleotide exchange factor (GEF), and participates in endocytosis. Acts by regulating the activation of rab-5 by exchanging bound GDP for free GTP at clathrin coated pits.</text>
</comment>
<dbReference type="PROSITE" id="PS51205">
    <property type="entry name" value="VPS9"/>
    <property type="match status" value="1"/>
</dbReference>
<evidence type="ECO:0000313" key="14">
    <source>
        <dbReference type="EMBL" id="CAD2158550.1"/>
    </source>
</evidence>
<dbReference type="PANTHER" id="PTHR23101">
    <property type="entry name" value="RAB GDP/GTP EXCHANGE FACTOR"/>
    <property type="match status" value="1"/>
</dbReference>
<dbReference type="OrthoDB" id="10264848at2759"/>
<dbReference type="Pfam" id="PF02204">
    <property type="entry name" value="VPS9"/>
    <property type="match status" value="1"/>
</dbReference>
<dbReference type="GO" id="GO:0030139">
    <property type="term" value="C:endocytic vesicle"/>
    <property type="evidence" value="ECO:0007669"/>
    <property type="project" value="TreeGrafter"/>
</dbReference>
<dbReference type="FunFam" id="1.20.1050.80:FF:000001">
    <property type="entry name" value="GTPase-activating protein and VPS9 domain-containing protein 1 isoform X1"/>
    <property type="match status" value="1"/>
</dbReference>
<sequence length="1321" mass="149957">MASTELVNFAGLSFLCEKLRLESLLIKHEKSTLEDLNRKVIKEYNNICKQIWIYRHQQEILNQLINSDINVSPENCCQLFNNLYSSNFVEAYKILNQYAAEIVQIYKVLAYAPRAVSMFLNATEKITATNYTMDELCSCVFNVIYGSCFFPEDEKNMLELLGHLINLQIVQNPDPRKILRKGNSVFSRMYKYFSESLLSTKIFLTAALHEPIMFLLSQDELFLDIDPSKSPIRIPAHERRLRFGPDENSKSYKDKLAQHRRIIVDKLVLVVETFINAILNAMPIFPKSIIWLVDQMHTAMIERKLVSNDEAALICTDLIFTYFICSAVIHPEPLGIISDTPISYIARFNLMQVGQLLQSLAILPYEQRFPSYFNEILSHLDKNSMTKVMDTVLQTGSASIETIFPTQIADSKGNEVFRRTTFQYYLKSSALDEINDAALLKNLKLLLKRLPEQFNEKIKFYMGLPEKEQSQQQQQPISSSTRLRNLADKVQNVASKGHQKLIQTTSVSNFRNSDQQNLTNSLSVNVLVNENENNNNCNLISNNNNNQQQKQQNNHNVANSTSNENLTRDVLLFEIPDSYEPIGTTSEEEVLKLNFRLESKKCNGQKKTRFLAATDSVVSDRTNTDVISDDDEEEEEDDQEVGEVEGVDDTSSSSSNGNAEEAEEDVAVLPDNFSDVVPISANVSRRGSPSLSGSKLSGRETPFSNHAEQNNDPSVIENSSSTIPTFSNTLPQQEANNNRRTLPYLPVTVRKQNSEGLEEKFGKFVLPQIDSTRNRDETISLVSDNWSTDVVASDNEAAMIELRNAVDASSSSISSIQQPQNSFLQQNNFAVQQQQQNNILPINKLQQQISSLNSSKQLNNLTNFSSNLASSSNIVTAPIAVLNPVNALTNLVLSSTADNVGASSSNEIPNNINNIDEEEDKLPYFDQNNITTCRAFLDAKRKLRLVLSNTTTLPKSLDLINYKEASNNNDKQHQQKEAINGNDVGDSSTRKIADAEVLALQQMLHLFLADSINSRDRKQAAQIREVLRCLSIFDNKGIFLLLKKLKREQRQRLCYTLYLQQSQSTLLQFKYCLEKMNNRFVRNLELTSECLVEMLVRFHLQKEDLRQFVQNFQNLHVQDEKVELVSSTLRILCDQLLTDPIWHFSTVENLDYARKCMERSLMAQIYVYALFPNADADYYRDEVLSKSIRQLSSLLSVDHPDLAIPKCLHAECPWSSAQAELNIINAYKSPRDKMNCISRCCETIENLIVLSAGRVTSSADDILPILVFVIIKANPHALLSNLQFIDSFYASRMQGSEAYWWTQFNSAVEFLKTLLNKLCNK</sequence>
<dbReference type="Gene3D" id="1.20.1050.80">
    <property type="entry name" value="VPS9 domain"/>
    <property type="match status" value="1"/>
</dbReference>